<dbReference type="GeneID" id="36543625"/>
<evidence type="ECO:0000259" key="3">
    <source>
        <dbReference type="PROSITE" id="PS50229"/>
    </source>
</evidence>
<dbReference type="GO" id="GO:0045010">
    <property type="term" value="P:actin nucleation"/>
    <property type="evidence" value="ECO:0007669"/>
    <property type="project" value="UniProtKB-ARBA"/>
</dbReference>
<feature type="compositionally biased region" description="Low complexity" evidence="2">
    <location>
        <begin position="319"/>
        <end position="329"/>
    </location>
</feature>
<feature type="region of interest" description="Disordered" evidence="2">
    <location>
        <begin position="164"/>
        <end position="197"/>
    </location>
</feature>
<dbReference type="InterPro" id="IPR011993">
    <property type="entry name" value="PH-like_dom_sf"/>
</dbReference>
<dbReference type="Pfam" id="PF00568">
    <property type="entry name" value="WH1"/>
    <property type="match status" value="1"/>
</dbReference>
<dbReference type="SUPFAM" id="SSF50729">
    <property type="entry name" value="PH domain-like"/>
    <property type="match status" value="1"/>
</dbReference>
<reference evidence="5" key="1">
    <citation type="submission" date="2016-12" db="EMBL/GenBank/DDBJ databases">
        <title>The genomes of Aspergillus section Nigri reveals drivers in fungal speciation.</title>
        <authorList>
            <consortium name="DOE Joint Genome Institute"/>
            <person name="Vesth T.C."/>
            <person name="Nybo J."/>
            <person name="Theobald S."/>
            <person name="Brandl J."/>
            <person name="Frisvad J.C."/>
            <person name="Nielsen K.F."/>
            <person name="Lyhne E.K."/>
            <person name="Kogle M.E."/>
            <person name="Kuo A."/>
            <person name="Riley R."/>
            <person name="Clum A."/>
            <person name="Nolan M."/>
            <person name="Lipzen A."/>
            <person name="Salamov A."/>
            <person name="Henrissat B."/>
            <person name="Wiebenga A."/>
            <person name="De vries R.P."/>
            <person name="Grigoriev I.V."/>
            <person name="Mortensen U.H."/>
            <person name="Andersen M.R."/>
            <person name="Baker S.E."/>
        </authorList>
    </citation>
    <scope>NUCLEOTIDE SEQUENCE</scope>
    <source>
        <strain evidence="5">IBT 28561</strain>
    </source>
</reference>
<feature type="compositionally biased region" description="Basic residues" evidence="2">
    <location>
        <begin position="418"/>
        <end position="437"/>
    </location>
</feature>
<feature type="domain" description="WH2" evidence="4">
    <location>
        <begin position="554"/>
        <end position="576"/>
    </location>
</feature>
<dbReference type="RefSeq" id="XP_024690856.1">
    <property type="nucleotide sequence ID" value="XM_024836101.1"/>
</dbReference>
<feature type="compositionally biased region" description="Basic and acidic residues" evidence="2">
    <location>
        <begin position="575"/>
        <end position="586"/>
    </location>
</feature>
<dbReference type="EMBL" id="MSFM01000010">
    <property type="protein sequence ID" value="PKY02262.1"/>
    <property type="molecule type" value="Genomic_DNA"/>
</dbReference>
<accession>A0A2I1CXB8</accession>
<proteinExistence type="predicted"/>
<dbReference type="SMART" id="SM00461">
    <property type="entry name" value="WH1"/>
    <property type="match status" value="1"/>
</dbReference>
<gene>
    <name evidence="5" type="ORF">P168DRAFT_283992</name>
</gene>
<dbReference type="VEuPathDB" id="FungiDB:P168DRAFT_283992"/>
<dbReference type="GO" id="GO:0030479">
    <property type="term" value="C:actin cortical patch"/>
    <property type="evidence" value="ECO:0007669"/>
    <property type="project" value="UniProtKB-ARBA"/>
</dbReference>
<dbReference type="OrthoDB" id="8963340at2759"/>
<dbReference type="GO" id="GO:0003779">
    <property type="term" value="F:actin binding"/>
    <property type="evidence" value="ECO:0007669"/>
    <property type="project" value="InterPro"/>
</dbReference>
<evidence type="ECO:0000313" key="5">
    <source>
        <dbReference type="EMBL" id="PKY02262.1"/>
    </source>
</evidence>
<dbReference type="InterPro" id="IPR003124">
    <property type="entry name" value="WH2_dom"/>
</dbReference>
<keyword evidence="6" id="KW-1185">Reference proteome</keyword>
<protein>
    <submittedName>
        <fullName evidence="5">WH1-domain-containing protein</fullName>
    </submittedName>
</protein>
<feature type="compositionally biased region" description="Gly residues" evidence="2">
    <location>
        <begin position="564"/>
        <end position="573"/>
    </location>
</feature>
<feature type="compositionally biased region" description="Pro residues" evidence="2">
    <location>
        <begin position="354"/>
        <end position="385"/>
    </location>
</feature>
<organism evidence="5 6">
    <name type="scientific">Aspergillus campestris (strain IBT 28561)</name>
    <dbReference type="NCBI Taxonomy" id="1392248"/>
    <lineage>
        <taxon>Eukaryota</taxon>
        <taxon>Fungi</taxon>
        <taxon>Dikarya</taxon>
        <taxon>Ascomycota</taxon>
        <taxon>Pezizomycotina</taxon>
        <taxon>Eurotiomycetes</taxon>
        <taxon>Eurotiomycetidae</taxon>
        <taxon>Eurotiales</taxon>
        <taxon>Aspergillaceae</taxon>
        <taxon>Aspergillus</taxon>
        <taxon>Aspergillus subgen. Circumdati</taxon>
    </lineage>
</organism>
<dbReference type="GO" id="GO:0071933">
    <property type="term" value="F:Arp2/3 complex binding"/>
    <property type="evidence" value="ECO:0007669"/>
    <property type="project" value="UniProtKB-ARBA"/>
</dbReference>
<feature type="compositionally biased region" description="Pro residues" evidence="2">
    <location>
        <begin position="393"/>
        <end position="410"/>
    </location>
</feature>
<feature type="compositionally biased region" description="Low complexity" evidence="2">
    <location>
        <begin position="480"/>
        <end position="494"/>
    </location>
</feature>
<name>A0A2I1CXB8_ASPC2</name>
<feature type="compositionally biased region" description="Pro residues" evidence="2">
    <location>
        <begin position="168"/>
        <end position="187"/>
    </location>
</feature>
<dbReference type="Gene3D" id="2.30.29.30">
    <property type="entry name" value="Pleckstrin-homology domain (PH domain)/Phosphotyrosine-binding domain (PTB)"/>
    <property type="match status" value="1"/>
</dbReference>
<evidence type="ECO:0000259" key="4">
    <source>
        <dbReference type="PROSITE" id="PS51082"/>
    </source>
</evidence>
<feature type="domain" description="WH1" evidence="3">
    <location>
        <begin position="17"/>
        <end position="129"/>
    </location>
</feature>
<keyword evidence="1" id="KW-0597">Phosphoprotein</keyword>
<dbReference type="InterPro" id="IPR033927">
    <property type="entry name" value="WASPfam_EVH1"/>
</dbReference>
<evidence type="ECO:0000313" key="6">
    <source>
        <dbReference type="Proteomes" id="UP000234254"/>
    </source>
</evidence>
<feature type="compositionally biased region" description="Acidic residues" evidence="2">
    <location>
        <begin position="633"/>
        <end position="642"/>
    </location>
</feature>
<evidence type="ECO:0000256" key="2">
    <source>
        <dbReference type="SAM" id="MobiDB-lite"/>
    </source>
</evidence>
<dbReference type="InterPro" id="IPR000697">
    <property type="entry name" value="WH1/EVH1_dom"/>
</dbReference>
<sequence length="642" mass="67192">MPSILTDADKETVKRNVPKPANKIFAVAVARLYVAYPDPQRWVYTGLQGAVVLANDLVGRTLWLKLVDVSPAQRGVIWDQEIYDNFSYNQDRTFFHTFELEECPAGLSFADEKEAKTFIKKVHEREKHVSKETRQTPFASMRGQGPAPIHNEKHGMGRSIFAAQPAPVDLPPTPSIHVAPPPLPTSPPRKDLPFDTSDPSWKGLLDELLQMGITEDQIADNSDFIKAYIDQKQSSADNATPSAEDRRGKAPPPPPPSAPPGPKLNAISPQSTGASSGSRRGAPPPPPPSRKPRPDEESPPATREPSPPPRPRFRPTPVPRAAAAAATPKTPDDGAQPRFGVPPPFQGDRKVSAPPAPPSRSSGPPPPPPRSASPAAPPQLPPKVPNAPASAAPAPPPPPRSPASQPPPLPAASSRPVPPRRRPGLLLHHPRRLHHPRLTSLRPLDPAGSRSRPGQHGSPSTAAASAPWSRCSPSPDWRRPSATPTTSTTILPRSAAPPPPPPASTGPPAPPPPPPAPGRGGPPPPPPPPGGAPAPPPPPPAGGAAPPLPKPAGDRDDLLAAIRGSGGSRGGGLRKVKDTEKKDRSGAHVPGGTNESPAPSGGGGGGGAPQGGLAGALQMALKERQKKVRGSDDEKDDDDDWN</sequence>
<dbReference type="CDD" id="cd01205">
    <property type="entry name" value="EVH1_WASP-like"/>
    <property type="match status" value="1"/>
</dbReference>
<feature type="compositionally biased region" description="Pro residues" evidence="2">
    <location>
        <begin position="250"/>
        <end position="262"/>
    </location>
</feature>
<evidence type="ECO:0000256" key="1">
    <source>
        <dbReference type="ARBA" id="ARBA00022553"/>
    </source>
</evidence>
<feature type="compositionally biased region" description="Low complexity" evidence="2">
    <location>
        <begin position="458"/>
        <end position="469"/>
    </location>
</feature>
<feature type="region of interest" description="Disordered" evidence="2">
    <location>
        <begin position="233"/>
        <end position="642"/>
    </location>
</feature>
<dbReference type="Proteomes" id="UP000234254">
    <property type="component" value="Unassembled WGS sequence"/>
</dbReference>
<feature type="compositionally biased region" description="Pro residues" evidence="2">
    <location>
        <begin position="305"/>
        <end position="318"/>
    </location>
</feature>
<feature type="compositionally biased region" description="Gly residues" evidence="2">
    <location>
        <begin position="600"/>
        <end position="614"/>
    </location>
</feature>
<feature type="compositionally biased region" description="Pro residues" evidence="2">
    <location>
        <begin position="495"/>
        <end position="550"/>
    </location>
</feature>
<dbReference type="PROSITE" id="PS51082">
    <property type="entry name" value="WH2"/>
    <property type="match status" value="1"/>
</dbReference>
<comment type="caution">
    <text evidence="5">The sequence shown here is derived from an EMBL/GenBank/DDBJ whole genome shotgun (WGS) entry which is preliminary data.</text>
</comment>
<dbReference type="AlphaFoldDB" id="A0A2I1CXB8"/>
<dbReference type="FunFam" id="2.30.29.30:FF:000281">
    <property type="entry name" value="Actin associated protein"/>
    <property type="match status" value="1"/>
</dbReference>
<dbReference type="PROSITE" id="PS50229">
    <property type="entry name" value="WH1"/>
    <property type="match status" value="1"/>
</dbReference>